<reference evidence="2" key="1">
    <citation type="journal article" date="2019" name="Int. J. Syst. Evol. Microbiol.">
        <title>The Global Catalogue of Microorganisms (GCM) 10K type strain sequencing project: providing services to taxonomists for standard genome sequencing and annotation.</title>
        <authorList>
            <consortium name="The Broad Institute Genomics Platform"/>
            <consortium name="The Broad Institute Genome Sequencing Center for Infectious Disease"/>
            <person name="Wu L."/>
            <person name="Ma J."/>
        </authorList>
    </citation>
    <scope>NUCLEOTIDE SEQUENCE [LARGE SCALE GENOMIC DNA]</scope>
    <source>
        <strain evidence="2">CECT 7698</strain>
    </source>
</reference>
<comment type="caution">
    <text evidence="1">The sequence shown here is derived from an EMBL/GenBank/DDBJ whole genome shotgun (WGS) entry which is preliminary data.</text>
</comment>
<keyword evidence="2" id="KW-1185">Reference proteome</keyword>
<name>A0ABV7LK49_9GAMM</name>
<proteinExistence type="predicted"/>
<dbReference type="RefSeq" id="WP_386771539.1">
    <property type="nucleotide sequence ID" value="NZ_JBHRUG010000005.1"/>
</dbReference>
<dbReference type="EMBL" id="JBHRUG010000005">
    <property type="protein sequence ID" value="MFC3282514.1"/>
    <property type="molecule type" value="Genomic_DNA"/>
</dbReference>
<organism evidence="1 2">
    <name type="scientific">Litchfieldella rifensis</name>
    <dbReference type="NCBI Taxonomy" id="762643"/>
    <lineage>
        <taxon>Bacteria</taxon>
        <taxon>Pseudomonadati</taxon>
        <taxon>Pseudomonadota</taxon>
        <taxon>Gammaproteobacteria</taxon>
        <taxon>Oceanospirillales</taxon>
        <taxon>Halomonadaceae</taxon>
        <taxon>Litchfieldella</taxon>
    </lineage>
</organism>
<feature type="non-terminal residue" evidence="1">
    <location>
        <position position="1"/>
    </location>
</feature>
<protein>
    <submittedName>
        <fullName evidence="1">Uncharacterized protein</fullName>
    </submittedName>
</protein>
<evidence type="ECO:0000313" key="2">
    <source>
        <dbReference type="Proteomes" id="UP001595579"/>
    </source>
</evidence>
<dbReference type="Proteomes" id="UP001595579">
    <property type="component" value="Unassembled WGS sequence"/>
</dbReference>
<accession>A0ABV7LK49</accession>
<gene>
    <name evidence="1" type="ORF">ACFOEV_02680</name>
</gene>
<sequence length="123" mass="12901">GAILTGLVTSKERSCGSGGQSVLMIYGLIAPVSTSAADVEEMESARVLILLHAVAANQSALANWVQHFGGSLAEGGTALFGLPRATVAMLSVVCCAPPRWWSRGRPVAFTFKPATGRMIRFPQ</sequence>
<evidence type="ECO:0000313" key="1">
    <source>
        <dbReference type="EMBL" id="MFC3282514.1"/>
    </source>
</evidence>